<dbReference type="EMBL" id="JBGMDY010000011">
    <property type="protein sequence ID" value="KAL2317258.1"/>
    <property type="molecule type" value="Genomic_DNA"/>
</dbReference>
<dbReference type="Proteomes" id="UP001603857">
    <property type="component" value="Unassembled WGS sequence"/>
</dbReference>
<comment type="caution">
    <text evidence="1">The sequence shown here is derived from an EMBL/GenBank/DDBJ whole genome shotgun (WGS) entry which is preliminary data.</text>
</comment>
<name>A0ABD1L1N2_9FABA</name>
<organism evidence="1 2">
    <name type="scientific">Flemingia macrophylla</name>
    <dbReference type="NCBI Taxonomy" id="520843"/>
    <lineage>
        <taxon>Eukaryota</taxon>
        <taxon>Viridiplantae</taxon>
        <taxon>Streptophyta</taxon>
        <taxon>Embryophyta</taxon>
        <taxon>Tracheophyta</taxon>
        <taxon>Spermatophyta</taxon>
        <taxon>Magnoliopsida</taxon>
        <taxon>eudicotyledons</taxon>
        <taxon>Gunneridae</taxon>
        <taxon>Pentapetalae</taxon>
        <taxon>rosids</taxon>
        <taxon>fabids</taxon>
        <taxon>Fabales</taxon>
        <taxon>Fabaceae</taxon>
        <taxon>Papilionoideae</taxon>
        <taxon>50 kb inversion clade</taxon>
        <taxon>NPAAA clade</taxon>
        <taxon>indigoferoid/millettioid clade</taxon>
        <taxon>Phaseoleae</taxon>
        <taxon>Flemingia</taxon>
    </lineage>
</organism>
<sequence length="108" mass="12034">MIGVMYGESPHEVLPAETPELAQTGASFTFQMDSSQSSYMNSNDEDGDNYISCLLDLTLASSPLHVKRNSSPDRSPPQIDCPMPNWWNQNLVAMILKNLLLELFQADI</sequence>
<evidence type="ECO:0000313" key="1">
    <source>
        <dbReference type="EMBL" id="KAL2317258.1"/>
    </source>
</evidence>
<dbReference type="AlphaFoldDB" id="A0ABD1L1N2"/>
<protein>
    <submittedName>
        <fullName evidence="1">Uncharacterized protein</fullName>
    </submittedName>
</protein>
<evidence type="ECO:0000313" key="2">
    <source>
        <dbReference type="Proteomes" id="UP001603857"/>
    </source>
</evidence>
<proteinExistence type="predicted"/>
<keyword evidence="2" id="KW-1185">Reference proteome</keyword>
<accession>A0ABD1L1N2</accession>
<gene>
    <name evidence="1" type="ORF">Fmac_031134</name>
</gene>
<reference evidence="1 2" key="1">
    <citation type="submission" date="2024-08" db="EMBL/GenBank/DDBJ databases">
        <title>Insights into the chromosomal genome structure of Flemingia macrophylla.</title>
        <authorList>
            <person name="Ding Y."/>
            <person name="Zhao Y."/>
            <person name="Bi W."/>
            <person name="Wu M."/>
            <person name="Zhao G."/>
            <person name="Gong Y."/>
            <person name="Li W."/>
            <person name="Zhang P."/>
        </authorList>
    </citation>
    <scope>NUCLEOTIDE SEQUENCE [LARGE SCALE GENOMIC DNA]</scope>
    <source>
        <strain evidence="1">DYQJB</strain>
        <tissue evidence="1">Leaf</tissue>
    </source>
</reference>